<sequence>MDFVTVRNGAIELNVAVAGSGPLIVCVHGFPELWYSWRHQIAHFAARGFRVAALDVRGYGRSSKPGEVTAYTMRHLASDVVAVIEHIGDGPAVLFGHDWGAPIVWHAALLHPDKIRAVAGLSVPYRPRGPVPFIELARTLYKGRFFYQIYFQQEGVAEAELESDIAAALRKMYFALSGAAPHNKWLETKSPEARLLDGLVDPKPFPGWMDEADLAVYVDAFRAGGFRGPLNRYRAQTIDFAELAELSGRNIAQPSVFIAGERDPVRAFVPGVDLYAEPGIACSDFRGSTIIPGIGHWVQQEAPRETNAALEAFVRGL</sequence>
<comment type="caution">
    <text evidence="3">The sequence shown here is derived from an EMBL/GenBank/DDBJ whole genome shotgun (WGS) entry which is preliminary data.</text>
</comment>
<evidence type="ECO:0000259" key="2">
    <source>
        <dbReference type="Pfam" id="PF00561"/>
    </source>
</evidence>
<gene>
    <name evidence="3" type="ORF">CQ12_03715</name>
</gene>
<keyword evidence="1 3" id="KW-0378">Hydrolase</keyword>
<dbReference type="RefSeq" id="WP_057839984.1">
    <property type="nucleotide sequence ID" value="NZ_LLXZ01000205.1"/>
</dbReference>
<dbReference type="Pfam" id="PF00561">
    <property type="entry name" value="Abhydrolase_1"/>
    <property type="match status" value="1"/>
</dbReference>
<reference evidence="3 4" key="1">
    <citation type="submission" date="2014-03" db="EMBL/GenBank/DDBJ databases">
        <title>Bradyrhizobium valentinum sp. nov., isolated from effective nodules of Lupinus mariae-josephae, a lupine endemic of basic-lime soils in Eastern Spain.</title>
        <authorList>
            <person name="Duran D."/>
            <person name="Rey L."/>
            <person name="Navarro A."/>
            <person name="Busquets A."/>
            <person name="Imperial J."/>
            <person name="Ruiz-Argueso T."/>
        </authorList>
    </citation>
    <scope>NUCLEOTIDE SEQUENCE [LARGE SCALE GENOMIC DNA]</scope>
    <source>
        <strain evidence="3 4">PAC68</strain>
    </source>
</reference>
<dbReference type="InterPro" id="IPR000639">
    <property type="entry name" value="Epox_hydrolase-like"/>
</dbReference>
<dbReference type="PRINTS" id="PR00412">
    <property type="entry name" value="EPOXHYDRLASE"/>
</dbReference>
<evidence type="ECO:0000313" key="4">
    <source>
        <dbReference type="Proteomes" id="UP000050863"/>
    </source>
</evidence>
<protein>
    <submittedName>
        <fullName evidence="3">Epoxide hydrolase</fullName>
    </submittedName>
</protein>
<dbReference type="Proteomes" id="UP000050863">
    <property type="component" value="Unassembled WGS sequence"/>
</dbReference>
<dbReference type="PANTHER" id="PTHR43329">
    <property type="entry name" value="EPOXIDE HYDROLASE"/>
    <property type="match status" value="1"/>
</dbReference>
<accession>A0A0R3KRZ9</accession>
<dbReference type="SUPFAM" id="SSF53474">
    <property type="entry name" value="alpha/beta-Hydrolases"/>
    <property type="match status" value="1"/>
</dbReference>
<name>A0A0R3KRZ9_9BRAD</name>
<dbReference type="Gene3D" id="3.40.50.1820">
    <property type="entry name" value="alpha/beta hydrolase"/>
    <property type="match status" value="1"/>
</dbReference>
<evidence type="ECO:0000256" key="1">
    <source>
        <dbReference type="ARBA" id="ARBA00022801"/>
    </source>
</evidence>
<keyword evidence="4" id="KW-1185">Reference proteome</keyword>
<dbReference type="OrthoDB" id="9812774at2"/>
<dbReference type="InterPro" id="IPR029058">
    <property type="entry name" value="AB_hydrolase_fold"/>
</dbReference>
<dbReference type="GO" id="GO:0016787">
    <property type="term" value="F:hydrolase activity"/>
    <property type="evidence" value="ECO:0007669"/>
    <property type="project" value="UniProtKB-KW"/>
</dbReference>
<evidence type="ECO:0000313" key="3">
    <source>
        <dbReference type="EMBL" id="KRQ95698.1"/>
    </source>
</evidence>
<dbReference type="AlphaFoldDB" id="A0A0R3KRZ9"/>
<dbReference type="InterPro" id="IPR000073">
    <property type="entry name" value="AB_hydrolase_1"/>
</dbReference>
<proteinExistence type="predicted"/>
<organism evidence="3 4">
    <name type="scientific">Bradyrhizobium jicamae</name>
    <dbReference type="NCBI Taxonomy" id="280332"/>
    <lineage>
        <taxon>Bacteria</taxon>
        <taxon>Pseudomonadati</taxon>
        <taxon>Pseudomonadota</taxon>
        <taxon>Alphaproteobacteria</taxon>
        <taxon>Hyphomicrobiales</taxon>
        <taxon>Nitrobacteraceae</taxon>
        <taxon>Bradyrhizobium</taxon>
    </lineage>
</organism>
<dbReference type="STRING" id="280332.CQ12_03715"/>
<dbReference type="EMBL" id="LLXZ01000205">
    <property type="protein sequence ID" value="KRQ95698.1"/>
    <property type="molecule type" value="Genomic_DNA"/>
</dbReference>
<feature type="domain" description="AB hydrolase-1" evidence="2">
    <location>
        <begin position="22"/>
        <end position="153"/>
    </location>
</feature>